<keyword evidence="2" id="KW-1133">Transmembrane helix</keyword>
<dbReference type="NCBIfam" id="TIGR02675">
    <property type="entry name" value="tape_meas_nterm"/>
    <property type="match status" value="1"/>
</dbReference>
<evidence type="ECO:0000256" key="2">
    <source>
        <dbReference type="SAM" id="Phobius"/>
    </source>
</evidence>
<accession>A0A8S5MC36</accession>
<feature type="transmembrane region" description="Helical" evidence="2">
    <location>
        <begin position="275"/>
        <end position="297"/>
    </location>
</feature>
<keyword evidence="1" id="KW-1188">Viral release from host cell</keyword>
<feature type="transmembrane region" description="Helical" evidence="2">
    <location>
        <begin position="368"/>
        <end position="389"/>
    </location>
</feature>
<keyword evidence="2" id="KW-0812">Transmembrane</keyword>
<reference evidence="4" key="1">
    <citation type="journal article" date="2021" name="Proc. Natl. Acad. Sci. U.S.A.">
        <title>A Catalog of Tens of Thousands of Viruses from Human Metagenomes Reveals Hidden Associations with Chronic Diseases.</title>
        <authorList>
            <person name="Tisza M.J."/>
            <person name="Buck C.B."/>
        </authorList>
    </citation>
    <scope>NUCLEOTIDE SEQUENCE</scope>
    <source>
        <strain evidence="4">Ctj9o3</strain>
    </source>
</reference>
<feature type="transmembrane region" description="Helical" evidence="2">
    <location>
        <begin position="306"/>
        <end position="326"/>
    </location>
</feature>
<dbReference type="Pfam" id="PF20155">
    <property type="entry name" value="TMP_3"/>
    <property type="match status" value="1"/>
</dbReference>
<dbReference type="EMBL" id="BK014873">
    <property type="protein sequence ID" value="DAD79798.1"/>
    <property type="molecule type" value="Genomic_DNA"/>
</dbReference>
<evidence type="ECO:0000259" key="3">
    <source>
        <dbReference type="Pfam" id="PF20155"/>
    </source>
</evidence>
<sequence>MVLEAVFRLSDSYNSTLTKILANTEKLAKSLDKSSNGADKLGNKLKLVDSIGSGLVKLIGKVATPLEALRLSDDISDANTRLSMITSSLSEQKDLQAKIMASAKSSRSSYLEMANATTKMKMLAPDSFKSNEEALKFTETLQKSLAVSGADKTSKDSAFLQITQAMTNGRLQGDEFSNVIENAPMVADAIAKYIGKSKAELKELSSKGLITADIVKNALFSASDEINKKFETMPKTFSSITTDFKNKIIEVFEPIGEKITQIMGSESITKVIDNIGIALLIGANILGVFVDGIAFLIDNLDILTPALLGVAGAMLVYNATSGIAYMKTIANAIALGTKAIADTFEYVRTIALITAQDGFNAALAACPITWIITGIIALIAIVYVVIAVINKVAGTTISATGVILGAIFAIGDIFYNIFAFIWNIVVSFLNFFANCLDNPIASVKILFLDLAKSVVNIVAVIAKSIEELINMIPGVHVNISSGITNFSKGISGEINKIKKDSGYKDVIGSMKQVSLGEAYKSGYNIGKGIENKVGSMFKGLKGIGVPNLDSGVGDPPLPSLGTSGNPTNVKGSGKGGAVKVENSEDLELLRSLAMRDYVARVSQNTLAPNINIEFSGDIHKETDTDNVLSHINNELRDILAVATEG</sequence>
<keyword evidence="1" id="KW-1245">Viral tail assembly</keyword>
<name>A0A8S5MC36_9CAUD</name>
<keyword evidence="2" id="KW-0472">Membrane</keyword>
<protein>
    <submittedName>
        <fullName evidence="4">Tail tape measure</fullName>
    </submittedName>
</protein>
<organism evidence="4">
    <name type="scientific">Myoviridae sp. ctj9o3</name>
    <dbReference type="NCBI Taxonomy" id="2826688"/>
    <lineage>
        <taxon>Viruses</taxon>
        <taxon>Duplodnaviria</taxon>
        <taxon>Heunggongvirae</taxon>
        <taxon>Uroviricota</taxon>
        <taxon>Caudoviricetes</taxon>
    </lineage>
</organism>
<dbReference type="InterPro" id="IPR013491">
    <property type="entry name" value="Tape_meas_N"/>
</dbReference>
<evidence type="ECO:0000313" key="4">
    <source>
        <dbReference type="EMBL" id="DAD79798.1"/>
    </source>
</evidence>
<proteinExistence type="predicted"/>
<dbReference type="GO" id="GO:0098003">
    <property type="term" value="P:viral tail assembly"/>
    <property type="evidence" value="ECO:0007669"/>
    <property type="project" value="UniProtKB-KW"/>
</dbReference>
<evidence type="ECO:0000256" key="1">
    <source>
        <dbReference type="ARBA" id="ARBA00022465"/>
    </source>
</evidence>
<feature type="transmembrane region" description="Helical" evidence="2">
    <location>
        <begin position="401"/>
        <end position="425"/>
    </location>
</feature>
<feature type="domain" description="Tape measure protein N-terminal" evidence="3">
    <location>
        <begin position="67"/>
        <end position="252"/>
    </location>
</feature>